<evidence type="ECO:0000256" key="1">
    <source>
        <dbReference type="ARBA" id="ARBA00022786"/>
    </source>
</evidence>
<dbReference type="AlphaFoldDB" id="A0A0K8RF38"/>
<dbReference type="SUPFAM" id="SSF52047">
    <property type="entry name" value="RNI-like"/>
    <property type="match status" value="1"/>
</dbReference>
<evidence type="ECO:0000313" key="3">
    <source>
        <dbReference type="EMBL" id="JAA69676.1"/>
    </source>
</evidence>
<dbReference type="PANTHER" id="PTHR13318:SF105">
    <property type="entry name" value="F-BOX_LRR-REPEAT PROTEIN 3"/>
    <property type="match status" value="1"/>
</dbReference>
<dbReference type="InterPro" id="IPR032675">
    <property type="entry name" value="LRR_dom_sf"/>
</dbReference>
<dbReference type="InterPro" id="IPR001810">
    <property type="entry name" value="F-box_dom"/>
</dbReference>
<dbReference type="PANTHER" id="PTHR13318">
    <property type="entry name" value="PARTNER OF PAIRED, ISOFORM B-RELATED"/>
    <property type="match status" value="1"/>
</dbReference>
<dbReference type="EMBL" id="GADI01004132">
    <property type="protein sequence ID" value="JAA69676.1"/>
    <property type="molecule type" value="mRNA"/>
</dbReference>
<sequence>MDTLPLEIILYIFKFLTNHEKGIAARVCSTWKDIIDDRSLWNKSKIVIFRPMETCHLEVMQRRDIRALTIRCKMQTYNFMMLMRTVLNFEYLDISGNVCLSDYSVNLGLLYGARKYMNMRYLDISYCSQISDYTYVYLFKSMPNLLQLNISGCSRITNQVCSVFPKNLKCLQIDSTYLTDTCLIAIGNSLPSLEELYAGNIGYITDDGVIHVVKKCQLLRKLDVNLCENITDAIFPTISQYGRNLTFLNVSMIPLIDTDNVKGGFRNNNFKNDVAVLYGYENVGGIQIYVVKK</sequence>
<dbReference type="Gene3D" id="3.80.10.10">
    <property type="entry name" value="Ribonuclease Inhibitor"/>
    <property type="match status" value="1"/>
</dbReference>
<name>A0A0K8RF38_IXORI</name>
<reference evidence="3" key="1">
    <citation type="submission" date="2012-12" db="EMBL/GenBank/DDBJ databases">
        <title>Identification and characterization of a phenylalanine ammonia-lyase gene family in Isatis indigotica Fort.</title>
        <authorList>
            <person name="Liu Q."/>
            <person name="Chen J."/>
            <person name="Zhou X."/>
            <person name="Di P."/>
            <person name="Xiao Y."/>
            <person name="Xuan H."/>
            <person name="Zhang L."/>
            <person name="Chen W."/>
        </authorList>
    </citation>
    <scope>NUCLEOTIDE SEQUENCE</scope>
    <source>
        <tissue evidence="3">Salivary gland</tissue>
    </source>
</reference>
<feature type="domain" description="F-box" evidence="2">
    <location>
        <begin position="1"/>
        <end position="44"/>
    </location>
</feature>
<dbReference type="SMART" id="SM00256">
    <property type="entry name" value="FBOX"/>
    <property type="match status" value="1"/>
</dbReference>
<dbReference type="InterPro" id="IPR036047">
    <property type="entry name" value="F-box-like_dom_sf"/>
</dbReference>
<dbReference type="InterPro" id="IPR006553">
    <property type="entry name" value="Leu-rich_rpt_Cys-con_subtyp"/>
</dbReference>
<dbReference type="PROSITE" id="PS50181">
    <property type="entry name" value="FBOX"/>
    <property type="match status" value="1"/>
</dbReference>
<dbReference type="SMART" id="SM00367">
    <property type="entry name" value="LRR_CC"/>
    <property type="match status" value="4"/>
</dbReference>
<dbReference type="SUPFAM" id="SSF81383">
    <property type="entry name" value="F-box domain"/>
    <property type="match status" value="1"/>
</dbReference>
<keyword evidence="1" id="KW-0833">Ubl conjugation pathway</keyword>
<evidence type="ECO:0000259" key="2">
    <source>
        <dbReference type="PROSITE" id="PS50181"/>
    </source>
</evidence>
<accession>A0A0K8RF38</accession>
<proteinExistence type="evidence at transcript level"/>
<organism evidence="3">
    <name type="scientific">Ixodes ricinus</name>
    <name type="common">Common tick</name>
    <name type="synonym">Acarus ricinus</name>
    <dbReference type="NCBI Taxonomy" id="34613"/>
    <lineage>
        <taxon>Eukaryota</taxon>
        <taxon>Metazoa</taxon>
        <taxon>Ecdysozoa</taxon>
        <taxon>Arthropoda</taxon>
        <taxon>Chelicerata</taxon>
        <taxon>Arachnida</taxon>
        <taxon>Acari</taxon>
        <taxon>Parasitiformes</taxon>
        <taxon>Ixodida</taxon>
        <taxon>Ixodoidea</taxon>
        <taxon>Ixodidae</taxon>
        <taxon>Ixodinae</taxon>
        <taxon>Ixodes</taxon>
    </lineage>
</organism>
<dbReference type="GO" id="GO:0019005">
    <property type="term" value="C:SCF ubiquitin ligase complex"/>
    <property type="evidence" value="ECO:0007669"/>
    <property type="project" value="TreeGrafter"/>
</dbReference>
<dbReference type="Pfam" id="PF12937">
    <property type="entry name" value="F-box-like"/>
    <property type="match status" value="1"/>
</dbReference>
<dbReference type="GO" id="GO:0031146">
    <property type="term" value="P:SCF-dependent proteasomal ubiquitin-dependent protein catabolic process"/>
    <property type="evidence" value="ECO:0007669"/>
    <property type="project" value="TreeGrafter"/>
</dbReference>
<protein>
    <recommendedName>
        <fullName evidence="2">F-box domain-containing protein</fullName>
    </recommendedName>
</protein>